<evidence type="ECO:0000259" key="2">
    <source>
        <dbReference type="Pfam" id="PF02517"/>
    </source>
</evidence>
<accession>A0ABV8P4L9</accession>
<keyword evidence="1" id="KW-0472">Membrane</keyword>
<dbReference type="RefSeq" id="WP_217965394.1">
    <property type="nucleotide sequence ID" value="NZ_JAHTBN010000006.1"/>
</dbReference>
<dbReference type="Proteomes" id="UP001595848">
    <property type="component" value="Unassembled WGS sequence"/>
</dbReference>
<keyword evidence="1" id="KW-1133">Transmembrane helix</keyword>
<reference evidence="4" key="1">
    <citation type="journal article" date="2019" name="Int. J. Syst. Evol. Microbiol.">
        <title>The Global Catalogue of Microorganisms (GCM) 10K type strain sequencing project: providing services to taxonomists for standard genome sequencing and annotation.</title>
        <authorList>
            <consortium name="The Broad Institute Genomics Platform"/>
            <consortium name="The Broad Institute Genome Sequencing Center for Infectious Disease"/>
            <person name="Wu L."/>
            <person name="Ma J."/>
        </authorList>
    </citation>
    <scope>NUCLEOTIDE SEQUENCE [LARGE SCALE GENOMIC DNA]</scope>
    <source>
        <strain evidence="4">LMG 24813</strain>
    </source>
</reference>
<keyword evidence="4" id="KW-1185">Reference proteome</keyword>
<protein>
    <submittedName>
        <fullName evidence="3">Type II CAAX prenyl endopeptidase Rce1 family protein</fullName>
    </submittedName>
</protein>
<feature type="transmembrane region" description="Helical" evidence="1">
    <location>
        <begin position="57"/>
        <end position="82"/>
    </location>
</feature>
<feature type="transmembrane region" description="Helical" evidence="1">
    <location>
        <begin position="139"/>
        <end position="156"/>
    </location>
</feature>
<dbReference type="EMBL" id="JBHSBV010000007">
    <property type="protein sequence ID" value="MFC4202867.1"/>
    <property type="molecule type" value="Genomic_DNA"/>
</dbReference>
<evidence type="ECO:0000313" key="4">
    <source>
        <dbReference type="Proteomes" id="UP001595848"/>
    </source>
</evidence>
<evidence type="ECO:0000313" key="3">
    <source>
        <dbReference type="EMBL" id="MFC4202867.1"/>
    </source>
</evidence>
<name>A0ABV8P4L9_9BURK</name>
<feature type="transmembrane region" description="Helical" evidence="1">
    <location>
        <begin position="206"/>
        <end position="226"/>
    </location>
</feature>
<proteinExistence type="predicted"/>
<feature type="domain" description="CAAX prenyl protease 2/Lysostaphin resistance protein A-like" evidence="2">
    <location>
        <begin position="95"/>
        <end position="270"/>
    </location>
</feature>
<sequence>MNPAPAVGAQRGRRWRDELHDFIGFIRRPAFGPRLPGRRPADGWWADWFPTLPWPRLLQWACFLWCVNLFFLGPIAVAAAGLGGADHRLNIANIPWLQALIWAPLVEELVFRYGLRHPAQARWQVPAAVVAMLYGPRPWTIWLVAAILLLCWLPYLRGPARRGMAADGTDGLSAPSSFAAGPLARLLRRARSPMSWRNRRRYRRSFPWVFHLAMLAFAAVHLHNFSMPHTPYWLMPLLVLPQWMTGLALGWIRTRRGIGASMLLHGLFNAGPLLVVWIILHSPFGQLVT</sequence>
<comment type="caution">
    <text evidence="3">The sequence shown here is derived from an EMBL/GenBank/DDBJ whole genome shotgun (WGS) entry which is preliminary data.</text>
</comment>
<dbReference type="Pfam" id="PF02517">
    <property type="entry name" value="Rce1-like"/>
    <property type="match status" value="1"/>
</dbReference>
<feature type="transmembrane region" description="Helical" evidence="1">
    <location>
        <begin position="232"/>
        <end position="252"/>
    </location>
</feature>
<dbReference type="InterPro" id="IPR003675">
    <property type="entry name" value="Rce1/LyrA-like_dom"/>
</dbReference>
<feature type="transmembrane region" description="Helical" evidence="1">
    <location>
        <begin position="259"/>
        <end position="280"/>
    </location>
</feature>
<evidence type="ECO:0000256" key="1">
    <source>
        <dbReference type="SAM" id="Phobius"/>
    </source>
</evidence>
<organism evidence="3 4">
    <name type="scientific">Candidimonas humi</name>
    <dbReference type="NCBI Taxonomy" id="683355"/>
    <lineage>
        <taxon>Bacteria</taxon>
        <taxon>Pseudomonadati</taxon>
        <taxon>Pseudomonadota</taxon>
        <taxon>Betaproteobacteria</taxon>
        <taxon>Burkholderiales</taxon>
        <taxon>Alcaligenaceae</taxon>
        <taxon>Candidimonas</taxon>
    </lineage>
</organism>
<keyword evidence="1" id="KW-0812">Transmembrane</keyword>
<gene>
    <name evidence="3" type="ORF">ACFOY1_18095</name>
</gene>